<proteinExistence type="predicted"/>
<sequence length="170" mass="18147">MNRAGGPEASPVRRDLNGRPVEVGRLTRLRDRVLGRREVAAQVQVDDPSLVVVVESADDAVASSTALADSAWRADDEVVLRHVLRLPSSQVDFAVALAGLDGYQSAKVGPVDGLASDTGTADEVIVVLARVQLLDAMHLSQERSRMASLGSRHGGEVLRWQVLQPPVAGR</sequence>
<keyword evidence="2" id="KW-1185">Reference proteome</keyword>
<comment type="caution">
    <text evidence="1">The sequence shown here is derived from an EMBL/GenBank/DDBJ whole genome shotgun (WGS) entry which is preliminary data.</text>
</comment>
<gene>
    <name evidence="1" type="ORF">OSB52_07010</name>
</gene>
<dbReference type="EMBL" id="JAPKFM010000005">
    <property type="protein sequence ID" value="MCX2963842.1"/>
    <property type="molecule type" value="Genomic_DNA"/>
</dbReference>
<evidence type="ECO:0000313" key="1">
    <source>
        <dbReference type="EMBL" id="MCX2963842.1"/>
    </source>
</evidence>
<name>A0A9X3D2X0_9ACTN</name>
<reference evidence="1" key="1">
    <citation type="submission" date="2022-10" db="EMBL/GenBank/DDBJ databases">
        <title>WGS of marine actinomycetes from Thailand.</title>
        <authorList>
            <person name="Thawai C."/>
        </authorList>
    </citation>
    <scope>NUCLEOTIDE SEQUENCE</scope>
    <source>
        <strain evidence="1">SW21</strain>
    </source>
</reference>
<dbReference type="RefSeq" id="WP_266060957.1">
    <property type="nucleotide sequence ID" value="NZ_JAPKFM010000005.1"/>
</dbReference>
<protein>
    <submittedName>
        <fullName evidence="1">Uncharacterized protein</fullName>
    </submittedName>
</protein>
<accession>A0A9X3D2X0</accession>
<evidence type="ECO:0000313" key="2">
    <source>
        <dbReference type="Proteomes" id="UP001143347"/>
    </source>
</evidence>
<dbReference type="Proteomes" id="UP001143347">
    <property type="component" value="Unassembled WGS sequence"/>
</dbReference>
<dbReference type="AlphaFoldDB" id="A0A9X3D2X0"/>
<organism evidence="1 2">
    <name type="scientific">Gordonia aquimaris</name>
    <dbReference type="NCBI Taxonomy" id="2984863"/>
    <lineage>
        <taxon>Bacteria</taxon>
        <taxon>Bacillati</taxon>
        <taxon>Actinomycetota</taxon>
        <taxon>Actinomycetes</taxon>
        <taxon>Mycobacteriales</taxon>
        <taxon>Gordoniaceae</taxon>
        <taxon>Gordonia</taxon>
    </lineage>
</organism>